<feature type="disulfide bond" evidence="10">
    <location>
        <begin position="198"/>
        <end position="216"/>
    </location>
</feature>
<feature type="chain" id="PRO_5044001964" evidence="11">
    <location>
        <begin position="24"/>
        <end position="424"/>
    </location>
</feature>
<evidence type="ECO:0000256" key="4">
    <source>
        <dbReference type="ARBA" id="ARBA00022737"/>
    </source>
</evidence>
<evidence type="ECO:0000256" key="7">
    <source>
        <dbReference type="ARBA" id="ARBA00023157"/>
    </source>
</evidence>
<keyword evidence="11" id="KW-0732">Signal</keyword>
<feature type="disulfide bond" evidence="10">
    <location>
        <begin position="336"/>
        <end position="351"/>
    </location>
</feature>
<evidence type="ECO:0000256" key="10">
    <source>
        <dbReference type="PROSITE-ProRule" id="PRU00124"/>
    </source>
</evidence>
<feature type="disulfide bond" evidence="10">
    <location>
        <begin position="89"/>
        <end position="104"/>
    </location>
</feature>
<evidence type="ECO:0000256" key="5">
    <source>
        <dbReference type="ARBA" id="ARBA00022989"/>
    </source>
</evidence>
<dbReference type="InterPro" id="IPR036055">
    <property type="entry name" value="LDL_receptor-like_sf"/>
</dbReference>
<dbReference type="SUPFAM" id="SSF57424">
    <property type="entry name" value="LDL receptor-like module"/>
    <property type="match status" value="7"/>
</dbReference>
<feature type="disulfide bond" evidence="10">
    <location>
        <begin position="253"/>
        <end position="268"/>
    </location>
</feature>
<accession>A0AAW0XM93</accession>
<keyword evidence="13" id="KW-1185">Reference proteome</keyword>
<protein>
    <submittedName>
        <fullName evidence="12">Uncharacterized protein</fullName>
    </submittedName>
</protein>
<keyword evidence="5" id="KW-1133">Transmembrane helix</keyword>
<feature type="disulfide bond" evidence="10">
    <location>
        <begin position="280"/>
        <end position="298"/>
    </location>
</feature>
<sequence>MRSGGGVFPAALLLGLLLQYALGFVAREAMEDFYGTDMYGGAEATVQHKKEIKRVWPQQHELGCECGDGVLGCIDEDALCSCVGPTLLCDGHFDCPGGEDEHSCPPEECTEFRCSNGKCISKEELCDTFDNCGDQTDERFCNIPPLVQNCTGPDQFNCTNGDYCIPVIWRCDGDFDCHDKSDEADCPSTSCSFSYHMCGDGHCIERSWLCDGEPDCPDSSDEKFCNTVVQSTCSADHVACATEGRCVMKHYVCDGEDDCGDWSDEHNCNVTTCYLDDFRCESGMCIDAQWVCDGAYDCEGGEDEATCPHPSTGMPEDCPPDFMWCYPQCIAPEWKCDGKNDCTDGSDEADCPVICEEEEFKCRSSMCIPRDDLCDGHQDCLHGDDEAHCLTAECTDLACSYMCTDTGDTCLCQPGYTLGPDNVT</sequence>
<dbReference type="PANTHER" id="PTHR22722">
    <property type="entry name" value="LOW-DENSITY LIPOPROTEIN RECEPTOR-RELATED PROTEIN 2-RELATED"/>
    <property type="match status" value="1"/>
</dbReference>
<dbReference type="PRINTS" id="PR00261">
    <property type="entry name" value="LDLRECEPTOR"/>
</dbReference>
<dbReference type="GO" id="GO:0005886">
    <property type="term" value="C:plasma membrane"/>
    <property type="evidence" value="ECO:0007669"/>
    <property type="project" value="TreeGrafter"/>
</dbReference>
<evidence type="ECO:0000256" key="8">
    <source>
        <dbReference type="ARBA" id="ARBA00023170"/>
    </source>
</evidence>
<evidence type="ECO:0000256" key="11">
    <source>
        <dbReference type="SAM" id="SignalP"/>
    </source>
</evidence>
<keyword evidence="8" id="KW-0675">Receptor</keyword>
<keyword evidence="4" id="KW-0677">Repeat</keyword>
<comment type="subcellular location">
    <subcellularLocation>
        <location evidence="2">Endomembrane system</location>
    </subcellularLocation>
    <subcellularLocation>
        <location evidence="1">Membrane</location>
        <topology evidence="1">Single-pass membrane protein</topology>
    </subcellularLocation>
</comment>
<feature type="disulfide bond" evidence="10">
    <location>
        <begin position="114"/>
        <end position="132"/>
    </location>
</feature>
<evidence type="ECO:0000256" key="9">
    <source>
        <dbReference type="ARBA" id="ARBA00023180"/>
    </source>
</evidence>
<feature type="disulfide bond" evidence="10">
    <location>
        <begin position="292"/>
        <end position="307"/>
    </location>
</feature>
<proteinExistence type="predicted"/>
<dbReference type="Gene3D" id="4.10.400.10">
    <property type="entry name" value="Low-density Lipoprotein Receptor"/>
    <property type="match status" value="8"/>
</dbReference>
<dbReference type="PROSITE" id="PS50068">
    <property type="entry name" value="LDLRA_2"/>
    <property type="match status" value="8"/>
</dbReference>
<keyword evidence="3" id="KW-0812">Transmembrane</keyword>
<evidence type="ECO:0000256" key="1">
    <source>
        <dbReference type="ARBA" id="ARBA00004167"/>
    </source>
</evidence>
<dbReference type="InterPro" id="IPR051221">
    <property type="entry name" value="LDLR-related"/>
</dbReference>
<feature type="disulfide bond" evidence="10">
    <location>
        <begin position="191"/>
        <end position="203"/>
    </location>
</feature>
<evidence type="ECO:0000256" key="2">
    <source>
        <dbReference type="ARBA" id="ARBA00004308"/>
    </source>
</evidence>
<dbReference type="SMART" id="SM00192">
    <property type="entry name" value="LDLa"/>
    <property type="match status" value="8"/>
</dbReference>
<dbReference type="AlphaFoldDB" id="A0AAW0XM93"/>
<evidence type="ECO:0000313" key="12">
    <source>
        <dbReference type="EMBL" id="KAK8744982.1"/>
    </source>
</evidence>
<dbReference type="PROSITE" id="PS01209">
    <property type="entry name" value="LDLRA_1"/>
    <property type="match status" value="3"/>
</dbReference>
<dbReference type="Pfam" id="PF00057">
    <property type="entry name" value="Ldl_recept_a"/>
    <property type="match status" value="6"/>
</dbReference>
<keyword evidence="7 10" id="KW-1015">Disulfide bond</keyword>
<feature type="signal peptide" evidence="11">
    <location>
        <begin position="1"/>
        <end position="23"/>
    </location>
</feature>
<gene>
    <name evidence="12" type="ORF">OTU49_000384</name>
</gene>
<dbReference type="GO" id="GO:0043235">
    <property type="term" value="C:receptor complex"/>
    <property type="evidence" value="ECO:0007669"/>
    <property type="project" value="TreeGrafter"/>
</dbReference>
<feature type="disulfide bond" evidence="10">
    <location>
        <begin position="126"/>
        <end position="141"/>
    </location>
</feature>
<dbReference type="GO" id="GO:0012505">
    <property type="term" value="C:endomembrane system"/>
    <property type="evidence" value="ECO:0007669"/>
    <property type="project" value="UniProtKB-SubCell"/>
</dbReference>
<evidence type="ECO:0000256" key="3">
    <source>
        <dbReference type="ARBA" id="ARBA00022692"/>
    </source>
</evidence>
<evidence type="ECO:0000313" key="13">
    <source>
        <dbReference type="Proteomes" id="UP001445076"/>
    </source>
</evidence>
<keyword evidence="6" id="KW-0472">Membrane</keyword>
<feature type="disulfide bond" evidence="10">
    <location>
        <begin position="374"/>
        <end position="389"/>
    </location>
</feature>
<comment type="caution">
    <text evidence="12">The sequence shown here is derived from an EMBL/GenBank/DDBJ whole genome shotgun (WGS) entry which is preliminary data.</text>
</comment>
<dbReference type="InterPro" id="IPR002172">
    <property type="entry name" value="LDrepeatLR_classA_rpt"/>
</dbReference>
<organism evidence="12 13">
    <name type="scientific">Cherax quadricarinatus</name>
    <name type="common">Australian red claw crayfish</name>
    <dbReference type="NCBI Taxonomy" id="27406"/>
    <lineage>
        <taxon>Eukaryota</taxon>
        <taxon>Metazoa</taxon>
        <taxon>Ecdysozoa</taxon>
        <taxon>Arthropoda</taxon>
        <taxon>Crustacea</taxon>
        <taxon>Multicrustacea</taxon>
        <taxon>Malacostraca</taxon>
        <taxon>Eumalacostraca</taxon>
        <taxon>Eucarida</taxon>
        <taxon>Decapoda</taxon>
        <taxon>Pleocyemata</taxon>
        <taxon>Astacidea</taxon>
        <taxon>Parastacoidea</taxon>
        <taxon>Parastacidae</taxon>
        <taxon>Cherax</taxon>
    </lineage>
</organism>
<reference evidence="12 13" key="1">
    <citation type="journal article" date="2024" name="BMC Genomics">
        <title>Genome assembly of redclaw crayfish (Cherax quadricarinatus) provides insights into its immune adaptation and hypoxia tolerance.</title>
        <authorList>
            <person name="Liu Z."/>
            <person name="Zheng J."/>
            <person name="Li H."/>
            <person name="Fang K."/>
            <person name="Wang S."/>
            <person name="He J."/>
            <person name="Zhou D."/>
            <person name="Weng S."/>
            <person name="Chi M."/>
            <person name="Gu Z."/>
            <person name="He J."/>
            <person name="Li F."/>
            <person name="Wang M."/>
        </authorList>
    </citation>
    <scope>NUCLEOTIDE SEQUENCE [LARGE SCALE GENOMIC DNA]</scope>
    <source>
        <strain evidence="12">ZL_2023a</strain>
    </source>
</reference>
<comment type="caution">
    <text evidence="10">Lacks conserved residue(s) required for the propagation of feature annotation.</text>
</comment>
<name>A0AAW0XM93_CHEQU</name>
<dbReference type="EMBL" id="JARKIK010000020">
    <property type="protein sequence ID" value="KAK8744982.1"/>
    <property type="molecule type" value="Genomic_DNA"/>
</dbReference>
<keyword evidence="9" id="KW-0325">Glycoprotein</keyword>
<dbReference type="PANTHER" id="PTHR22722:SF5">
    <property type="entry name" value="LOW-DENSITY LIPOPROTEIN RECEPTOR-RELATED PROTEIN 1B"/>
    <property type="match status" value="1"/>
</dbReference>
<feature type="disulfide bond" evidence="10">
    <location>
        <begin position="171"/>
        <end position="186"/>
    </location>
</feature>
<dbReference type="GO" id="GO:0005041">
    <property type="term" value="F:low-density lipoprotein particle receptor activity"/>
    <property type="evidence" value="ECO:0007669"/>
    <property type="project" value="TreeGrafter"/>
</dbReference>
<feature type="disulfide bond" evidence="10">
    <location>
        <begin position="273"/>
        <end position="285"/>
    </location>
</feature>
<feature type="disulfide bond" evidence="10">
    <location>
        <begin position="355"/>
        <end position="367"/>
    </location>
</feature>
<evidence type="ECO:0000256" key="6">
    <source>
        <dbReference type="ARBA" id="ARBA00023136"/>
    </source>
</evidence>
<dbReference type="Proteomes" id="UP001445076">
    <property type="component" value="Unassembled WGS sequence"/>
</dbReference>
<dbReference type="CDD" id="cd00112">
    <property type="entry name" value="LDLa"/>
    <property type="match status" value="7"/>
</dbReference>
<dbReference type="InterPro" id="IPR023415">
    <property type="entry name" value="LDLR_class-A_CS"/>
</dbReference>
<dbReference type="FunFam" id="4.10.400.10:FF:000045">
    <property type="entry name" value="Low-density lipoprotein receptor-related protein 2"/>
    <property type="match status" value="1"/>
</dbReference>
<feature type="disulfide bond" evidence="10">
    <location>
        <begin position="210"/>
        <end position="225"/>
    </location>
</feature>
<feature type="disulfide bond" evidence="10">
    <location>
        <begin position="362"/>
        <end position="380"/>
    </location>
</feature>